<feature type="chain" id="PRO_5011510615" evidence="2">
    <location>
        <begin position="25"/>
        <end position="309"/>
    </location>
</feature>
<keyword evidence="4" id="KW-1185">Reference proteome</keyword>
<dbReference type="Pfam" id="PF19841">
    <property type="entry name" value="GldN"/>
    <property type="match status" value="1"/>
</dbReference>
<name>A0A1I5W0J7_9BACT</name>
<gene>
    <name evidence="3" type="ORF">SAMN04515674_110172</name>
</gene>
<evidence type="ECO:0000313" key="4">
    <source>
        <dbReference type="Proteomes" id="UP000199306"/>
    </source>
</evidence>
<feature type="signal peptide" evidence="2">
    <location>
        <begin position="1"/>
        <end position="24"/>
    </location>
</feature>
<dbReference type="OrthoDB" id="1141916at2"/>
<dbReference type="NCBIfam" id="TIGR03523">
    <property type="entry name" value="GldN"/>
    <property type="match status" value="1"/>
</dbReference>
<protein>
    <submittedName>
        <fullName evidence="3">Gliding motility associated protien GldN</fullName>
    </submittedName>
</protein>
<feature type="region of interest" description="Disordered" evidence="1">
    <location>
        <begin position="130"/>
        <end position="164"/>
    </location>
</feature>
<evidence type="ECO:0000256" key="1">
    <source>
        <dbReference type="SAM" id="MobiDB-lite"/>
    </source>
</evidence>
<evidence type="ECO:0000256" key="2">
    <source>
        <dbReference type="SAM" id="SignalP"/>
    </source>
</evidence>
<evidence type="ECO:0000313" key="3">
    <source>
        <dbReference type="EMBL" id="SFQ13274.1"/>
    </source>
</evidence>
<keyword evidence="2" id="KW-0732">Signal</keyword>
<dbReference type="RefSeq" id="WP_092018365.1">
    <property type="nucleotide sequence ID" value="NZ_FOXH01000010.1"/>
</dbReference>
<dbReference type="EMBL" id="FOXH01000010">
    <property type="protein sequence ID" value="SFQ13274.1"/>
    <property type="molecule type" value="Genomic_DNA"/>
</dbReference>
<accession>A0A1I5W0J7</accession>
<dbReference type="Proteomes" id="UP000199306">
    <property type="component" value="Unassembled WGS sequence"/>
</dbReference>
<sequence length="309" mass="34585">MKALVKTIAGAAILSVATCTMVSAQERDNNKNSDSVRPIDDSNVMWKARLWRRMDLNEKQNQPFFSANNEITKYLIEWVQSGVLQAYRNDSLKTKLTKEQFMGNLEVDDAGGDGLSDAEKAAGFGNQTAAASGVDDGWGDAKPKAKSGTGTAATPAAKQDDFSNPPATAGTGIYYFPKELTILELKEDAIFDKQRSRLYFDIQAITIIIPANKTKAGFDKAVASFKYKDLDKLFRSNPNCVWYNSENEAQHKNMADAFDLRLFYARLVKKGNPLDKALVDIYNGERQGLIMSQQLEYKLMEMEHNLWEY</sequence>
<dbReference type="AlphaFoldDB" id="A0A1I5W0J7"/>
<dbReference type="InterPro" id="IPR019847">
    <property type="entry name" value="Gliding_motility_assoc_GldN"/>
</dbReference>
<reference evidence="3 4" key="1">
    <citation type="submission" date="2016-10" db="EMBL/GenBank/DDBJ databases">
        <authorList>
            <person name="de Groot N.N."/>
        </authorList>
    </citation>
    <scope>NUCLEOTIDE SEQUENCE [LARGE SCALE GENOMIC DNA]</scope>
    <source>
        <strain evidence="4">E92,LMG 26720,CCM 7988</strain>
    </source>
</reference>
<organism evidence="3 4">
    <name type="scientific">Pseudarcicella hirudinis</name>
    <dbReference type="NCBI Taxonomy" id="1079859"/>
    <lineage>
        <taxon>Bacteria</taxon>
        <taxon>Pseudomonadati</taxon>
        <taxon>Bacteroidota</taxon>
        <taxon>Cytophagia</taxon>
        <taxon>Cytophagales</taxon>
        <taxon>Flectobacillaceae</taxon>
        <taxon>Pseudarcicella</taxon>
    </lineage>
</organism>
<dbReference type="STRING" id="1079859.SAMN04515674_110172"/>
<proteinExistence type="predicted"/>